<evidence type="ECO:0000313" key="2">
    <source>
        <dbReference type="Proteomes" id="UP000018198"/>
    </source>
</evidence>
<accession>T2JG72</accession>
<reference evidence="1 2" key="2">
    <citation type="submission" date="2013-09" db="EMBL/GenBank/DDBJ databases">
        <title>Whole genome comparison of six Crocosphaera watsonii strains with differing phenotypes.</title>
        <authorList>
            <person name="Bench S.R."/>
            <person name="Heller P."/>
            <person name="Frank I."/>
            <person name="Arciniega M."/>
            <person name="Shilova I.N."/>
            <person name="Zehr J.P."/>
        </authorList>
    </citation>
    <scope>NUCLEOTIDE SEQUENCE [LARGE SCALE GENOMIC DNA]</scope>
    <source>
        <strain evidence="1 2">WH 0401</strain>
    </source>
</reference>
<protein>
    <submittedName>
        <fullName evidence="1">Uncharacterized protein</fullName>
    </submittedName>
</protein>
<sequence length="38" mass="4422">MSFQVQPSIMNSCYSEGIRNVPGIENHNKWQNEQEKTP</sequence>
<proteinExistence type="predicted"/>
<comment type="caution">
    <text evidence="1">The sequence shown here is derived from an EMBL/GenBank/DDBJ whole genome shotgun (WGS) entry which is preliminary data.</text>
</comment>
<gene>
    <name evidence="1" type="ORF">CWATWH0401_3706</name>
</gene>
<reference evidence="1 2" key="1">
    <citation type="submission" date="2013-01" db="EMBL/GenBank/DDBJ databases">
        <authorList>
            <person name="Bench S."/>
        </authorList>
    </citation>
    <scope>NUCLEOTIDE SEQUENCE [LARGE SCALE GENOMIC DNA]</scope>
    <source>
        <strain evidence="1 2">WH 0401</strain>
    </source>
</reference>
<dbReference type="AlphaFoldDB" id="T2JG72"/>
<dbReference type="Proteomes" id="UP000018198">
    <property type="component" value="Unassembled WGS sequence"/>
</dbReference>
<name>T2JG72_CROWT</name>
<organism evidence="1 2">
    <name type="scientific">Crocosphaera watsonii WH 0401</name>
    <dbReference type="NCBI Taxonomy" id="555881"/>
    <lineage>
        <taxon>Bacteria</taxon>
        <taxon>Bacillati</taxon>
        <taxon>Cyanobacteriota</taxon>
        <taxon>Cyanophyceae</taxon>
        <taxon>Oscillatoriophycideae</taxon>
        <taxon>Chroococcales</taxon>
        <taxon>Aphanothecaceae</taxon>
        <taxon>Crocosphaera</taxon>
    </lineage>
</organism>
<evidence type="ECO:0000313" key="1">
    <source>
        <dbReference type="EMBL" id="CCQ64280.1"/>
    </source>
</evidence>
<dbReference type="EMBL" id="CAQM01000854">
    <property type="protein sequence ID" value="CCQ64280.1"/>
    <property type="molecule type" value="Genomic_DNA"/>
</dbReference>